<dbReference type="GO" id="GO:0019594">
    <property type="term" value="P:mannitol metabolic process"/>
    <property type="evidence" value="ECO:0007669"/>
    <property type="project" value="InterPro"/>
</dbReference>
<gene>
    <name evidence="9" type="ORF">GC722_16050</name>
</gene>
<comment type="caution">
    <text evidence="9">The sequence shown here is derived from an EMBL/GenBank/DDBJ whole genome shotgun (WGS) entry which is preliminary data.</text>
</comment>
<evidence type="ECO:0000256" key="2">
    <source>
        <dbReference type="ARBA" id="ARBA00012939"/>
    </source>
</evidence>
<evidence type="ECO:0000259" key="8">
    <source>
        <dbReference type="Pfam" id="PF08125"/>
    </source>
</evidence>
<keyword evidence="5" id="KW-0520">NAD</keyword>
<name>A0A6A9V1N8_9ACTN</name>
<dbReference type="InterPro" id="IPR013131">
    <property type="entry name" value="Mannitol_DH_N"/>
</dbReference>
<feature type="domain" description="Mannitol dehydrogenase N-terminal" evidence="7">
    <location>
        <begin position="29"/>
        <end position="280"/>
    </location>
</feature>
<protein>
    <recommendedName>
        <fullName evidence="3">Mannitol-1-phosphate 5-dehydrogenase</fullName>
        <ecNumber evidence="2">1.1.1.17</ecNumber>
    </recommendedName>
</protein>
<evidence type="ECO:0000313" key="10">
    <source>
        <dbReference type="Proteomes" id="UP000435304"/>
    </source>
</evidence>
<dbReference type="EMBL" id="WPCU01000010">
    <property type="protein sequence ID" value="MVA77516.1"/>
    <property type="molecule type" value="Genomic_DNA"/>
</dbReference>
<comment type="similarity">
    <text evidence="1">Belongs to the mannitol dehydrogenase family.</text>
</comment>
<evidence type="ECO:0000256" key="3">
    <source>
        <dbReference type="ARBA" id="ARBA00016219"/>
    </source>
</evidence>
<dbReference type="SUPFAM" id="SSF48179">
    <property type="entry name" value="6-phosphogluconate dehydrogenase C-terminal domain-like"/>
    <property type="match status" value="1"/>
</dbReference>
<dbReference type="PANTHER" id="PTHR43362:SF1">
    <property type="entry name" value="MANNITOL DEHYDROGENASE 2-RELATED"/>
    <property type="match status" value="1"/>
</dbReference>
<dbReference type="Gene3D" id="3.40.50.720">
    <property type="entry name" value="NAD(P)-binding Rossmann-like Domain"/>
    <property type="match status" value="1"/>
</dbReference>
<evidence type="ECO:0000256" key="4">
    <source>
        <dbReference type="ARBA" id="ARBA00023002"/>
    </source>
</evidence>
<dbReference type="Gene3D" id="1.10.1040.10">
    <property type="entry name" value="N-(1-d-carboxylethyl)-l-norvaline Dehydrogenase, domain 2"/>
    <property type="match status" value="1"/>
</dbReference>
<dbReference type="InterPro" id="IPR008927">
    <property type="entry name" value="6-PGluconate_DH-like_C_sf"/>
</dbReference>
<dbReference type="InterPro" id="IPR013328">
    <property type="entry name" value="6PGD_dom2"/>
</dbReference>
<dbReference type="InterPro" id="IPR050988">
    <property type="entry name" value="Mannitol_DH/Oxidoreductase"/>
</dbReference>
<evidence type="ECO:0000256" key="6">
    <source>
        <dbReference type="ARBA" id="ARBA00048615"/>
    </source>
</evidence>
<keyword evidence="4" id="KW-0560">Oxidoreductase</keyword>
<dbReference type="RefSeq" id="WP_156611758.1">
    <property type="nucleotide sequence ID" value="NZ_WPCU01000010.1"/>
</dbReference>
<dbReference type="PRINTS" id="PR00084">
    <property type="entry name" value="MTLDHDRGNASE"/>
</dbReference>
<keyword evidence="10" id="KW-1185">Reference proteome</keyword>
<dbReference type="Pfam" id="PF08125">
    <property type="entry name" value="Mannitol_dh_C"/>
    <property type="match status" value="1"/>
</dbReference>
<feature type="domain" description="Mannitol dehydrogenase C-terminal" evidence="8">
    <location>
        <begin position="289"/>
        <end position="472"/>
    </location>
</feature>
<dbReference type="InterPro" id="IPR013118">
    <property type="entry name" value="Mannitol_DH_C"/>
</dbReference>
<dbReference type="EC" id="1.1.1.17" evidence="2"/>
<dbReference type="PROSITE" id="PS00974">
    <property type="entry name" value="MANNITOL_DHGENASE"/>
    <property type="match status" value="1"/>
</dbReference>
<reference evidence="9 10" key="1">
    <citation type="submission" date="2019-12" db="EMBL/GenBank/DDBJ databases">
        <title>Auraticoccus cholistani sp. nov., an actinomycete isolated from soil of Cholistan desert.</title>
        <authorList>
            <person name="Cheema M.T."/>
        </authorList>
    </citation>
    <scope>NUCLEOTIDE SEQUENCE [LARGE SCALE GENOMIC DNA]</scope>
    <source>
        <strain evidence="9 10">F435</strain>
    </source>
</reference>
<organism evidence="9 10">
    <name type="scientific">Auraticoccus cholistanensis</name>
    <dbReference type="NCBI Taxonomy" id="2656650"/>
    <lineage>
        <taxon>Bacteria</taxon>
        <taxon>Bacillati</taxon>
        <taxon>Actinomycetota</taxon>
        <taxon>Actinomycetes</taxon>
        <taxon>Propionibacteriales</taxon>
        <taxon>Propionibacteriaceae</taxon>
        <taxon>Auraticoccus</taxon>
    </lineage>
</organism>
<sequence length="491" mass="53923">MVHLDAASLPRLDARVSVPGYDRSRVRPGIVHIGVGAFHRAHQAMYLDRLLELGGDPGWGVCGVGVMPRDAAVRDVLRDQDHLYTLLTRAPDGTERARVVGSVVAHHHVPDDPEAALARMADPATRIVSLTITEGGYSVDDATGEFDPRDEQTLADLADPARPPGSALGLLAGALRRRRDAGTVPFAVVSCDNMPGNGTVCRRALLSFTARTDPGLSAWIEEHVAFPSSMVDRITPATTDALRSQLATRYGVEDGWPVVAEDFAQWVLEDRFPAGRPALERVGVQLVQDVEPYELMKLRLLNASHQAMSHLGVLAGRRWVHEVGRDRAFSRFLRDYMDLDARPTLPEVPGVDLDAYCEELLARFGNEAVCDTLARLATDSSDRIPKFLLPVLRERRAAGADVRRMVLVLAAWSRFLEGRAEDGTPIEPSDLRLAELRSHLAREAEQPGAFLDCRPVFGALGQDEEVRAMYVAARRRLAERGALACVQELLR</sequence>
<evidence type="ECO:0000256" key="1">
    <source>
        <dbReference type="ARBA" id="ARBA00006541"/>
    </source>
</evidence>
<dbReference type="InterPro" id="IPR000669">
    <property type="entry name" value="Mannitol_DH"/>
</dbReference>
<dbReference type="SUPFAM" id="SSF51735">
    <property type="entry name" value="NAD(P)-binding Rossmann-fold domains"/>
    <property type="match status" value="1"/>
</dbReference>
<dbReference type="InterPro" id="IPR023027">
    <property type="entry name" value="Mannitol_DH_CS"/>
</dbReference>
<evidence type="ECO:0000256" key="5">
    <source>
        <dbReference type="ARBA" id="ARBA00023027"/>
    </source>
</evidence>
<proteinExistence type="inferred from homology"/>
<dbReference type="GO" id="GO:0008926">
    <property type="term" value="F:mannitol-1-phosphate 5-dehydrogenase activity"/>
    <property type="evidence" value="ECO:0007669"/>
    <property type="project" value="UniProtKB-EC"/>
</dbReference>
<dbReference type="PANTHER" id="PTHR43362">
    <property type="entry name" value="MANNITOL DEHYDROGENASE DSF1-RELATED"/>
    <property type="match status" value="1"/>
</dbReference>
<evidence type="ECO:0000313" key="9">
    <source>
        <dbReference type="EMBL" id="MVA77516.1"/>
    </source>
</evidence>
<evidence type="ECO:0000259" key="7">
    <source>
        <dbReference type="Pfam" id="PF01232"/>
    </source>
</evidence>
<dbReference type="InterPro" id="IPR036291">
    <property type="entry name" value="NAD(P)-bd_dom_sf"/>
</dbReference>
<dbReference type="Pfam" id="PF01232">
    <property type="entry name" value="Mannitol_dh"/>
    <property type="match status" value="1"/>
</dbReference>
<comment type="catalytic activity">
    <reaction evidence="6">
        <text>D-mannitol 1-phosphate + NAD(+) = beta-D-fructose 6-phosphate + NADH + H(+)</text>
        <dbReference type="Rhea" id="RHEA:19661"/>
        <dbReference type="ChEBI" id="CHEBI:15378"/>
        <dbReference type="ChEBI" id="CHEBI:57540"/>
        <dbReference type="ChEBI" id="CHEBI:57634"/>
        <dbReference type="ChEBI" id="CHEBI:57945"/>
        <dbReference type="ChEBI" id="CHEBI:61381"/>
        <dbReference type="EC" id="1.1.1.17"/>
    </reaction>
</comment>
<dbReference type="Proteomes" id="UP000435304">
    <property type="component" value="Unassembled WGS sequence"/>
</dbReference>
<accession>A0A6A9V1N8</accession>
<dbReference type="AlphaFoldDB" id="A0A6A9V1N8"/>